<protein>
    <submittedName>
        <fullName evidence="3">Uncharacterized protein LOC116942652 isoform X1</fullName>
    </submittedName>
</protein>
<evidence type="ECO:0000313" key="3">
    <source>
        <dbReference type="RefSeq" id="XP_032810720.1"/>
    </source>
</evidence>
<proteinExistence type="predicted"/>
<feature type="compositionally biased region" description="Basic and acidic residues" evidence="1">
    <location>
        <begin position="52"/>
        <end position="64"/>
    </location>
</feature>
<feature type="compositionally biased region" description="Polar residues" evidence="1">
    <location>
        <begin position="1"/>
        <end position="16"/>
    </location>
</feature>
<evidence type="ECO:0000313" key="2">
    <source>
        <dbReference type="Proteomes" id="UP001318040"/>
    </source>
</evidence>
<sequence length="341" mass="37907">MATTNTKVSMKSLQRTSNKEMPRASQMNEDAVLSLPSPKQKPPFTVAAAKKSQTERSNQEDCKGLSKRNLVPPPIVTITETIDRPDIEKPISNEKDHSDEKFIRKPLKLAPLDLPDDVKKSQLEKIAVGYKVDVSRPGNHMPGSDLSKAFHAQRRTLAPLVLDTMEEMKRKEKALLVVPKEETIFQNKRHLGAELMPASKSHFLPQKSGPEFSPGVKTAREIRFREPRQNVKACVNNAAVPRDGAHRSDASPSRCKLEIERAGLRQVSEATRTSVQRVNAATNPPKTNRFKSVGNIIENHTHFEGKAGSSKRTERVLSNANKLLETSSKAQLVKKNGDHAN</sequence>
<dbReference type="Proteomes" id="UP001318040">
    <property type="component" value="Chromosome 15"/>
</dbReference>
<keyword evidence="2" id="KW-1185">Reference proteome</keyword>
<accession>A0AAJ7T5E6</accession>
<dbReference type="KEGG" id="pmrn:116942652"/>
<dbReference type="AlphaFoldDB" id="A0AAJ7T5E6"/>
<gene>
    <name evidence="3" type="primary">LOC116942652</name>
</gene>
<organism evidence="2 3">
    <name type="scientific">Petromyzon marinus</name>
    <name type="common">Sea lamprey</name>
    <dbReference type="NCBI Taxonomy" id="7757"/>
    <lineage>
        <taxon>Eukaryota</taxon>
        <taxon>Metazoa</taxon>
        <taxon>Chordata</taxon>
        <taxon>Craniata</taxon>
        <taxon>Vertebrata</taxon>
        <taxon>Cyclostomata</taxon>
        <taxon>Hyperoartia</taxon>
        <taxon>Petromyzontiformes</taxon>
        <taxon>Petromyzontidae</taxon>
        <taxon>Petromyzon</taxon>
    </lineage>
</organism>
<name>A0AAJ7T5E6_PETMA</name>
<feature type="region of interest" description="Disordered" evidence="1">
    <location>
        <begin position="1"/>
        <end position="76"/>
    </location>
</feature>
<reference evidence="3" key="1">
    <citation type="submission" date="2025-08" db="UniProtKB">
        <authorList>
            <consortium name="RefSeq"/>
        </authorList>
    </citation>
    <scope>IDENTIFICATION</scope>
    <source>
        <tissue evidence="3">Sperm</tissue>
    </source>
</reference>
<dbReference type="RefSeq" id="XP_032810720.1">
    <property type="nucleotide sequence ID" value="XM_032954829.1"/>
</dbReference>
<evidence type="ECO:0000256" key="1">
    <source>
        <dbReference type="SAM" id="MobiDB-lite"/>
    </source>
</evidence>